<accession>A0A3D8R0C8</accession>
<protein>
    <submittedName>
        <fullName evidence="1">Uncharacterized protein</fullName>
    </submittedName>
</protein>
<reference evidence="1 2" key="1">
    <citation type="journal article" date="2018" name="IMA Fungus">
        <title>IMA Genome-F 9: Draft genome sequence of Annulohypoxylon stygium, Aspergillus mulundensis, Berkeleyomyces basicola (syn. Thielaviopsis basicola), Ceratocystis smalleyi, two Cercospora beticola strains, Coleophoma cylindrospora, Fusarium fracticaudum, Phialophora cf. hyalina, and Morchella septimelata.</title>
        <authorList>
            <person name="Wingfield B.D."/>
            <person name="Bills G.F."/>
            <person name="Dong Y."/>
            <person name="Huang W."/>
            <person name="Nel W.J."/>
            <person name="Swalarsk-Parry B.S."/>
            <person name="Vaghefi N."/>
            <person name="Wilken P.M."/>
            <person name="An Z."/>
            <person name="de Beer Z.W."/>
            <person name="De Vos L."/>
            <person name="Chen L."/>
            <person name="Duong T.A."/>
            <person name="Gao Y."/>
            <person name="Hammerbacher A."/>
            <person name="Kikkert J.R."/>
            <person name="Li Y."/>
            <person name="Li H."/>
            <person name="Li K."/>
            <person name="Li Q."/>
            <person name="Liu X."/>
            <person name="Ma X."/>
            <person name="Naidoo K."/>
            <person name="Pethybridge S.J."/>
            <person name="Sun J."/>
            <person name="Steenkamp E.T."/>
            <person name="van der Nest M.A."/>
            <person name="van Wyk S."/>
            <person name="Wingfield M.J."/>
            <person name="Xiong C."/>
            <person name="Yue Q."/>
            <person name="Zhang X."/>
        </authorList>
    </citation>
    <scope>NUCLEOTIDE SEQUENCE [LARGE SCALE GENOMIC DNA]</scope>
    <source>
        <strain evidence="1 2">DSM 5745</strain>
    </source>
</reference>
<name>A0A3D8R0C8_9EURO</name>
<proteinExistence type="predicted"/>
<dbReference type="GeneID" id="38119733"/>
<evidence type="ECO:0000313" key="1">
    <source>
        <dbReference type="EMBL" id="RDW67497.1"/>
    </source>
</evidence>
<dbReference type="RefSeq" id="XP_026600465.1">
    <property type="nucleotide sequence ID" value="XM_026751379.1"/>
</dbReference>
<organism evidence="1 2">
    <name type="scientific">Aspergillus mulundensis</name>
    <dbReference type="NCBI Taxonomy" id="1810919"/>
    <lineage>
        <taxon>Eukaryota</taxon>
        <taxon>Fungi</taxon>
        <taxon>Dikarya</taxon>
        <taxon>Ascomycota</taxon>
        <taxon>Pezizomycotina</taxon>
        <taxon>Eurotiomycetes</taxon>
        <taxon>Eurotiomycetidae</taxon>
        <taxon>Eurotiales</taxon>
        <taxon>Aspergillaceae</taxon>
        <taxon>Aspergillus</taxon>
        <taxon>Aspergillus subgen. Nidulantes</taxon>
    </lineage>
</organism>
<gene>
    <name evidence="1" type="ORF">DSM5745_09363</name>
</gene>
<evidence type="ECO:0000313" key="2">
    <source>
        <dbReference type="Proteomes" id="UP000256690"/>
    </source>
</evidence>
<sequence>MLIESVEKSVQGIRQTALQQDRDRDLNGLKLIVGKLVTVDETDERAFWLPLEDAHIVPAIDEGESSQDGATLKTYWMIIQKTQERPCRTFVDPHAGLGTGLDLRLNQLGLGTV</sequence>
<keyword evidence="2" id="KW-1185">Reference proteome</keyword>
<dbReference type="AlphaFoldDB" id="A0A3D8R0C8"/>
<dbReference type="EMBL" id="PVWQ01000012">
    <property type="protein sequence ID" value="RDW67497.1"/>
    <property type="molecule type" value="Genomic_DNA"/>
</dbReference>
<comment type="caution">
    <text evidence="1">The sequence shown here is derived from an EMBL/GenBank/DDBJ whole genome shotgun (WGS) entry which is preliminary data.</text>
</comment>
<dbReference type="Proteomes" id="UP000256690">
    <property type="component" value="Unassembled WGS sequence"/>
</dbReference>